<evidence type="ECO:0000256" key="2">
    <source>
        <dbReference type="ARBA" id="ARBA00010474"/>
    </source>
</evidence>
<dbReference type="GO" id="GO:0042597">
    <property type="term" value="C:periplasmic space"/>
    <property type="evidence" value="ECO:0007669"/>
    <property type="project" value="UniProtKB-SubCell"/>
</dbReference>
<feature type="domain" description="SAF" evidence="7">
    <location>
        <begin position="139"/>
        <end position="201"/>
    </location>
</feature>
<organism evidence="8 9">
    <name type="scientific">Pseudomonas plecoglossicida</name>
    <dbReference type="NCBI Taxonomy" id="70775"/>
    <lineage>
        <taxon>Bacteria</taxon>
        <taxon>Pseudomonadati</taxon>
        <taxon>Pseudomonadota</taxon>
        <taxon>Gammaproteobacteria</taxon>
        <taxon>Pseudomonadales</taxon>
        <taxon>Pseudomonadaceae</taxon>
        <taxon>Pseudomonas</taxon>
    </lineage>
</organism>
<name>A0AAD0R2D4_PSEDL</name>
<dbReference type="CDD" id="cd11614">
    <property type="entry name" value="SAF_CpaB_FlgA_like"/>
    <property type="match status" value="1"/>
</dbReference>
<evidence type="ECO:0000256" key="6">
    <source>
        <dbReference type="ARBA" id="ARBA00025643"/>
    </source>
</evidence>
<evidence type="ECO:0000313" key="9">
    <source>
        <dbReference type="Proteomes" id="UP000256503"/>
    </source>
</evidence>
<evidence type="ECO:0000256" key="5">
    <source>
        <dbReference type="ARBA" id="ARBA00022764"/>
    </source>
</evidence>
<keyword evidence="8" id="KW-0966">Cell projection</keyword>
<dbReference type="Proteomes" id="UP000256503">
    <property type="component" value="Chromosome"/>
</dbReference>
<gene>
    <name evidence="8" type="primary">flgA</name>
    <name evidence="8" type="ORF">DVB73_25340</name>
</gene>
<evidence type="ECO:0000256" key="4">
    <source>
        <dbReference type="ARBA" id="ARBA00022729"/>
    </source>
</evidence>
<sequence length="269" mass="29469">MNRKPIKEAISLPLFAIIRACRGSNFSASRGLMALLLITLPTTTWGDSELNVQIEEATRGHLEQRLGAQAQREHWQGMRFTQKLLALPPDAPTAACTAPLTVRATTESATLAERQRLDLLCTAQPGWRLTVTVQVSVFVQAVVAAKILERGEVITADMLERREVSVSKNSRGLFSQADEVIGLSAKRRIRSQQVLNQGMLVSPWLVRRGERVRMVARHGEIQAVTQGEALKDGRSGQVIQVKNLASGSIIDAQVTEPGTVTSTFIPSQK</sequence>
<dbReference type="RefSeq" id="WP_100933380.1">
    <property type="nucleotide sequence ID" value="NZ_CP031146.1"/>
</dbReference>
<dbReference type="Pfam" id="PF13144">
    <property type="entry name" value="ChapFlgA"/>
    <property type="match status" value="1"/>
</dbReference>
<dbReference type="SMART" id="SM00858">
    <property type="entry name" value="SAF"/>
    <property type="match status" value="1"/>
</dbReference>
<protein>
    <recommendedName>
        <fullName evidence="3">Flagella basal body P-ring formation protein FlgA</fullName>
    </recommendedName>
</protein>
<comment type="subcellular location">
    <subcellularLocation>
        <location evidence="1">Periplasm</location>
    </subcellularLocation>
</comment>
<evidence type="ECO:0000313" key="8">
    <source>
        <dbReference type="EMBL" id="AXM98886.1"/>
    </source>
</evidence>
<dbReference type="PANTHER" id="PTHR36307:SF1">
    <property type="entry name" value="FLAGELLA BASAL BODY P-RING FORMATION PROTEIN FLGA"/>
    <property type="match status" value="1"/>
</dbReference>
<dbReference type="InterPro" id="IPR039246">
    <property type="entry name" value="Flagellar_FlgA"/>
</dbReference>
<keyword evidence="8" id="KW-0282">Flagellum</keyword>
<keyword evidence="5" id="KW-0574">Periplasm</keyword>
<evidence type="ECO:0000256" key="1">
    <source>
        <dbReference type="ARBA" id="ARBA00004418"/>
    </source>
</evidence>
<dbReference type="EMBL" id="CP031146">
    <property type="protein sequence ID" value="AXM98886.1"/>
    <property type="molecule type" value="Genomic_DNA"/>
</dbReference>
<dbReference type="InterPro" id="IPR013974">
    <property type="entry name" value="SAF"/>
</dbReference>
<comment type="function">
    <text evidence="6">Involved in the assembly process of the P-ring formation. It may associate with FlgF on the rod constituting a structure essential for the P-ring assembly or may act as a modulator protein for the P-ring assembly.</text>
</comment>
<dbReference type="Gene3D" id="3.90.1210.10">
    <property type="entry name" value="Antifreeze-like/N-acetylneuraminic acid synthase C-terminal domain"/>
    <property type="match status" value="1"/>
</dbReference>
<reference evidence="8 9" key="1">
    <citation type="submission" date="2018-07" db="EMBL/GenBank/DDBJ databases">
        <title>Complete genome sequence of a Pseudomonas plecoglossicida strain pathogenic to the marine fish, Larimichthys crocea.</title>
        <authorList>
            <person name="Tao Z."/>
        </authorList>
    </citation>
    <scope>NUCLEOTIDE SEQUENCE [LARGE SCALE GENOMIC DNA]</scope>
    <source>
        <strain evidence="8 9">XSDHY-P</strain>
    </source>
</reference>
<accession>A0AAD0R2D4</accession>
<dbReference type="PANTHER" id="PTHR36307">
    <property type="entry name" value="FLAGELLA BASAL BODY P-RING FORMATION PROTEIN FLGA"/>
    <property type="match status" value="1"/>
</dbReference>
<evidence type="ECO:0000259" key="7">
    <source>
        <dbReference type="SMART" id="SM00858"/>
    </source>
</evidence>
<proteinExistence type="inferred from homology"/>
<dbReference type="InterPro" id="IPR017585">
    <property type="entry name" value="SAF_FlgA"/>
</dbReference>
<keyword evidence="4" id="KW-0732">Signal</keyword>
<comment type="similarity">
    <text evidence="2">Belongs to the FlgA family.</text>
</comment>
<dbReference type="AlphaFoldDB" id="A0AAD0R2D4"/>
<dbReference type="GeneID" id="49616755"/>
<dbReference type="GO" id="GO:0044780">
    <property type="term" value="P:bacterial-type flagellum assembly"/>
    <property type="evidence" value="ECO:0007669"/>
    <property type="project" value="InterPro"/>
</dbReference>
<keyword evidence="8" id="KW-0969">Cilium</keyword>
<evidence type="ECO:0000256" key="3">
    <source>
        <dbReference type="ARBA" id="ARBA00014754"/>
    </source>
</evidence>
<dbReference type="NCBIfam" id="TIGR03170">
    <property type="entry name" value="flgA_cterm"/>
    <property type="match status" value="1"/>
</dbReference>
<dbReference type="Gene3D" id="2.30.30.760">
    <property type="match status" value="1"/>
</dbReference>